<feature type="domain" description="Peptidase S49" evidence="8">
    <location>
        <begin position="379"/>
        <end position="530"/>
    </location>
</feature>
<evidence type="ECO:0000259" key="8">
    <source>
        <dbReference type="Pfam" id="PF01343"/>
    </source>
</evidence>
<evidence type="ECO:0000256" key="2">
    <source>
        <dbReference type="ARBA" id="ARBA00008683"/>
    </source>
</evidence>
<dbReference type="InterPro" id="IPR004635">
    <property type="entry name" value="Pept_S49_SppA"/>
</dbReference>
<dbReference type="Proteomes" id="UP000231632">
    <property type="component" value="Unassembled WGS sequence"/>
</dbReference>
<keyword evidence="10" id="KW-1185">Reference proteome</keyword>
<feature type="domain" description="Peptidase S49" evidence="8">
    <location>
        <begin position="126"/>
        <end position="270"/>
    </location>
</feature>
<reference evidence="9 10" key="1">
    <citation type="journal article" date="2017" name="Arch. Microbiol.">
        <title>Mariprofundus micogutta sp. nov., a novel iron-oxidizing zetaproteobacterium isolated from a deep-sea hydrothermal field at the Bayonnaise knoll of the Izu-Ogasawara arc, and a description of Mariprofundales ord. nov. and Zetaproteobacteria classis nov.</title>
        <authorList>
            <person name="Makita H."/>
            <person name="Tanaka E."/>
            <person name="Mitsunobu S."/>
            <person name="Miyazaki M."/>
            <person name="Nunoura T."/>
            <person name="Uematsu K."/>
            <person name="Takaki Y."/>
            <person name="Nishi S."/>
            <person name="Shimamura S."/>
            <person name="Takai K."/>
        </authorList>
    </citation>
    <scope>NUCLEOTIDE SEQUENCE [LARGE SCALE GENOMIC DNA]</scope>
    <source>
        <strain evidence="9 10">ET2</strain>
    </source>
</reference>
<dbReference type="GO" id="GO:0008236">
    <property type="term" value="F:serine-type peptidase activity"/>
    <property type="evidence" value="ECO:0007669"/>
    <property type="project" value="UniProtKB-KW"/>
</dbReference>
<dbReference type="NCBIfam" id="TIGR00705">
    <property type="entry name" value="SppA_67K"/>
    <property type="match status" value="1"/>
</dbReference>
<dbReference type="CDD" id="cd07023">
    <property type="entry name" value="S49_Sppa_N_C"/>
    <property type="match status" value="1"/>
</dbReference>
<evidence type="ECO:0000313" key="9">
    <source>
        <dbReference type="EMBL" id="GAV20254.1"/>
    </source>
</evidence>
<dbReference type="RefSeq" id="WP_072659574.1">
    <property type="nucleotide sequence ID" value="NZ_BDFD01000008.1"/>
</dbReference>
<evidence type="ECO:0000256" key="7">
    <source>
        <dbReference type="PIRSR" id="PIRSR001217-1"/>
    </source>
</evidence>
<evidence type="ECO:0000256" key="4">
    <source>
        <dbReference type="ARBA" id="ARBA00022801"/>
    </source>
</evidence>
<dbReference type="GO" id="GO:0006465">
    <property type="term" value="P:signal peptide processing"/>
    <property type="evidence" value="ECO:0007669"/>
    <property type="project" value="InterPro"/>
</dbReference>
<keyword evidence="4" id="KW-0378">Hydrolase</keyword>
<dbReference type="SUPFAM" id="SSF52096">
    <property type="entry name" value="ClpP/crotonase"/>
    <property type="match status" value="2"/>
</dbReference>
<evidence type="ECO:0000256" key="6">
    <source>
        <dbReference type="ARBA" id="ARBA00023136"/>
    </source>
</evidence>
<dbReference type="Pfam" id="PF01343">
    <property type="entry name" value="Peptidase_S49"/>
    <property type="match status" value="2"/>
</dbReference>
<feature type="active site" description="Proton donor/acceptor" evidence="7">
    <location>
        <position position="194"/>
    </location>
</feature>
<dbReference type="PANTHER" id="PTHR33209:SF1">
    <property type="entry name" value="PEPTIDASE S49 DOMAIN-CONTAINING PROTEIN"/>
    <property type="match status" value="1"/>
</dbReference>
<evidence type="ECO:0000256" key="3">
    <source>
        <dbReference type="ARBA" id="ARBA00022670"/>
    </source>
</evidence>
<name>A0A1L8CMY4_9PROT</name>
<gene>
    <name evidence="9" type="ORF">MMIC_P1218</name>
</gene>
<dbReference type="EMBL" id="BDFD01000008">
    <property type="protein sequence ID" value="GAV20254.1"/>
    <property type="molecule type" value="Genomic_DNA"/>
</dbReference>
<evidence type="ECO:0000256" key="5">
    <source>
        <dbReference type="ARBA" id="ARBA00022825"/>
    </source>
</evidence>
<accession>A0A1L8CMY4</accession>
<dbReference type="InterPro" id="IPR029045">
    <property type="entry name" value="ClpP/crotonase-like_dom_sf"/>
</dbReference>
<proteinExistence type="inferred from homology"/>
<dbReference type="Gene3D" id="3.90.226.10">
    <property type="entry name" value="2-enoyl-CoA Hydratase, Chain A, domain 1"/>
    <property type="match status" value="3"/>
</dbReference>
<comment type="subcellular location">
    <subcellularLocation>
        <location evidence="1">Membrane</location>
    </subcellularLocation>
</comment>
<dbReference type="STRING" id="1921010.MMIC_P1218"/>
<comment type="similarity">
    <text evidence="2">Belongs to the peptidase S49 family.</text>
</comment>
<protein>
    <submittedName>
        <fullName evidence="9">Protease IV</fullName>
    </submittedName>
</protein>
<dbReference type="Gene3D" id="6.20.330.10">
    <property type="match status" value="1"/>
</dbReference>
<dbReference type="PANTHER" id="PTHR33209">
    <property type="entry name" value="PROTEASE 4"/>
    <property type="match status" value="1"/>
</dbReference>
<organism evidence="9 10">
    <name type="scientific">Mariprofundus micogutta</name>
    <dbReference type="NCBI Taxonomy" id="1921010"/>
    <lineage>
        <taxon>Bacteria</taxon>
        <taxon>Pseudomonadati</taxon>
        <taxon>Pseudomonadota</taxon>
        <taxon>Candidatius Mariprofundia</taxon>
        <taxon>Mariprofundales</taxon>
        <taxon>Mariprofundaceae</taxon>
        <taxon>Mariprofundus</taxon>
    </lineage>
</organism>
<dbReference type="GO" id="GO:0016020">
    <property type="term" value="C:membrane"/>
    <property type="evidence" value="ECO:0007669"/>
    <property type="project" value="UniProtKB-SubCell"/>
</dbReference>
<evidence type="ECO:0000256" key="1">
    <source>
        <dbReference type="ARBA" id="ARBA00004370"/>
    </source>
</evidence>
<evidence type="ECO:0000313" key="10">
    <source>
        <dbReference type="Proteomes" id="UP000231632"/>
    </source>
</evidence>
<dbReference type="CDD" id="cd07018">
    <property type="entry name" value="S49_SppA_67K_type"/>
    <property type="match status" value="1"/>
</dbReference>
<dbReference type="InterPro" id="IPR004634">
    <property type="entry name" value="Pept_S49_pIV"/>
</dbReference>
<sequence>MKKFFSTMMTWLDRFRRILVNGIFILLILVYGAAIMSSQTTVPEDAALIINPSGKIVEELELPSPTLLPSGLDVSTPNQTSLHDMVATIRHAASDPRIRMLILKLDQMDATSLPKLQEIRHAIDDFKKTEKMVIAVGPNYSQSQYYLAATADQVFLNPMGVVALSGFAVYRNYFKDLLAKLHVDIQLFRAGEYKAAAEPLIRNSMSDADRRANKQMIDVLWSEYKRDLADMRKIKTERIQGVLDQPSKYLAEHGNSLAELAKAEGLVDTLADHGNIESYISGAMGYASGDYPSIEFRQYMAAVNDDDAPEQKDRVGIITASGMILDGEQPPGTVGGESIRQMLEQARKDPDIKAVVIRVDSPGGSAQASEVIRAEVERLKASGKPVVVSMGSVAASGGYWLAAPADEIWASSSSITGSIGAFGILANAGKGLKKLGIHSDGLGTTSVAAGIRGDRPLPNELNKVMQLSIDFVYQRFLQVVADGRNIPKAKVADLAEGRVWTGKDAYRLGLVDSLGSFDDAVTSAASRAGLEQYSREWIQQPMGLRELLLVKMFGNADSYFSGIFYAMERQLTSLTGVSLPAHSIQHAVKLAEMVGLSDRAPSVFTICNVQVIP</sequence>
<dbReference type="InterPro" id="IPR047272">
    <property type="entry name" value="S49_SppA_C"/>
</dbReference>
<keyword evidence="5" id="KW-0720">Serine protease</keyword>
<dbReference type="AlphaFoldDB" id="A0A1L8CMY4"/>
<keyword evidence="6" id="KW-0472">Membrane</keyword>
<dbReference type="InterPro" id="IPR047217">
    <property type="entry name" value="S49_SppA_67K_type_N"/>
</dbReference>
<dbReference type="PIRSF" id="PIRSF001217">
    <property type="entry name" value="Protease_4_SppA"/>
    <property type="match status" value="1"/>
</dbReference>
<keyword evidence="3 9" id="KW-0645">Protease</keyword>
<comment type="caution">
    <text evidence="9">The sequence shown here is derived from an EMBL/GenBank/DDBJ whole genome shotgun (WGS) entry which is preliminary data.</text>
</comment>
<dbReference type="InterPro" id="IPR002142">
    <property type="entry name" value="Peptidase_S49"/>
</dbReference>
<feature type="active site" description="Nucleophile" evidence="7">
    <location>
        <position position="396"/>
    </location>
</feature>
<dbReference type="NCBIfam" id="TIGR00706">
    <property type="entry name" value="SppA_dom"/>
    <property type="match status" value="1"/>
</dbReference>
<dbReference type="OrthoDB" id="9764363at2"/>